<dbReference type="OrthoDB" id="9806359at2"/>
<dbReference type="Proteomes" id="UP000268229">
    <property type="component" value="Chromosome"/>
</dbReference>
<dbReference type="AlphaFoldDB" id="A0A448UBR1"/>
<dbReference type="Pfam" id="PF07221">
    <property type="entry name" value="GlcNAc_2-epim"/>
    <property type="match status" value="1"/>
</dbReference>
<dbReference type="GO" id="GO:0016853">
    <property type="term" value="F:isomerase activity"/>
    <property type="evidence" value="ECO:0007669"/>
    <property type="project" value="UniProtKB-KW"/>
</dbReference>
<dbReference type="KEGG" id="nani:NCTC12227_01058"/>
<gene>
    <name evidence="3" type="primary">yihS</name>
    <name evidence="3" type="ORF">NCTC12227_01058</name>
</gene>
<dbReference type="GO" id="GO:0005975">
    <property type="term" value="P:carbohydrate metabolic process"/>
    <property type="evidence" value="ECO:0007669"/>
    <property type="project" value="InterPro"/>
</dbReference>
<keyword evidence="4" id="KW-1185">Reference proteome</keyword>
<protein>
    <submittedName>
        <fullName evidence="3">Uncharacterized sugar isomerase yihS</fullName>
        <ecNumber evidence="3">5.-.-.-</ecNumber>
    </submittedName>
</protein>
<organism evidence="3 4">
    <name type="scientific">Neisseria animaloris</name>
    <dbReference type="NCBI Taxonomy" id="326522"/>
    <lineage>
        <taxon>Bacteria</taxon>
        <taxon>Pseudomonadati</taxon>
        <taxon>Pseudomonadota</taxon>
        <taxon>Betaproteobacteria</taxon>
        <taxon>Neisseriales</taxon>
        <taxon>Neisseriaceae</taxon>
        <taxon>Neisseria</taxon>
    </lineage>
</organism>
<name>A0A448UBR1_9NEIS</name>
<reference evidence="3 4" key="1">
    <citation type="submission" date="2018-12" db="EMBL/GenBank/DDBJ databases">
        <authorList>
            <consortium name="Pathogen Informatics"/>
        </authorList>
    </citation>
    <scope>NUCLEOTIDE SEQUENCE [LARGE SCALE GENOMIC DNA]</scope>
    <source>
        <strain evidence="3 4">NCTC12227</strain>
    </source>
</reference>
<keyword evidence="2 3" id="KW-0413">Isomerase</keyword>
<evidence type="ECO:0000313" key="3">
    <source>
        <dbReference type="EMBL" id="VEJ21328.1"/>
    </source>
</evidence>
<evidence type="ECO:0000313" key="4">
    <source>
        <dbReference type="Proteomes" id="UP000268229"/>
    </source>
</evidence>
<accession>A0A448UBR1</accession>
<evidence type="ECO:0000256" key="1">
    <source>
        <dbReference type="ARBA" id="ARBA00008558"/>
    </source>
</evidence>
<dbReference type="STRING" id="326522.BWD08_02765"/>
<dbReference type="Gene3D" id="1.50.10.10">
    <property type="match status" value="1"/>
</dbReference>
<dbReference type="InterPro" id="IPR010819">
    <property type="entry name" value="AGE/CE"/>
</dbReference>
<dbReference type="InterPro" id="IPR008928">
    <property type="entry name" value="6-hairpin_glycosidase_sf"/>
</dbReference>
<evidence type="ECO:0000256" key="2">
    <source>
        <dbReference type="ARBA" id="ARBA00023235"/>
    </source>
</evidence>
<dbReference type="SUPFAM" id="SSF48208">
    <property type="entry name" value="Six-hairpin glycosidases"/>
    <property type="match status" value="1"/>
</dbReference>
<dbReference type="EMBL" id="LR134516">
    <property type="protein sequence ID" value="VEJ21328.1"/>
    <property type="molecule type" value="Genomic_DNA"/>
</dbReference>
<dbReference type="EC" id="5.-.-.-" evidence="3"/>
<proteinExistence type="inferred from homology"/>
<dbReference type="RefSeq" id="WP_126304659.1">
    <property type="nucleotide sequence ID" value="NZ_LR134516.1"/>
</dbReference>
<dbReference type="InterPro" id="IPR012341">
    <property type="entry name" value="6hp_glycosidase-like_sf"/>
</dbReference>
<comment type="similarity">
    <text evidence="1">Belongs to the N-acylglucosamine 2-epimerase family.</text>
</comment>
<dbReference type="PANTHER" id="PTHR15108">
    <property type="entry name" value="N-ACYLGLUCOSAMINE-2-EPIMERASE"/>
    <property type="match status" value="1"/>
</dbReference>
<sequence>MINALQNLQHRRWLFEQSIALLDFARKSKVSLGFGYLDKNGEVDYDQPVQAWINCRMTHIYSIGALMGVEGCRELAEHGICALLEYFEDPIHGGFFEAIEHQPDIDGKAVPTESGTRKTAYAHAFVLLAASSGVLAYIKRADELFDKISKVIDEYFWDEETGKMRESFSRDFSESEPYRGINANMHMVEACLATFDAQLMQNLSSADEQTLNWLRRANSIIGFTFGLAKQNDYRIPEHFDENWQVLWNYNENDKAHQFRPYGATVGHAFEWARLACNASVMNQKYGIRVRENFVDVAHNLFRQALNNWHCDGADGFVYTTDFKGKPIVHDRMHWVLCEAIGASVALNGVEAASNALPQKSTRVANYIAAELGNEFSYWYEEFMAYAAGFLIEDGGKWHHQLDSENRPADGIWAGKPDIYHAFQSLMLPLLPFGHFITAAVRYNSPDRYRPKMDGRVRIDI</sequence>